<evidence type="ECO:0000256" key="7">
    <source>
        <dbReference type="PIRSR" id="PIRSR600223-1"/>
    </source>
</evidence>
<feature type="domain" description="Peptidase S26" evidence="9">
    <location>
        <begin position="197"/>
        <end position="275"/>
    </location>
</feature>
<dbReference type="PANTHER" id="PTHR43390:SF1">
    <property type="entry name" value="CHLOROPLAST PROCESSING PEPTIDASE"/>
    <property type="match status" value="1"/>
</dbReference>
<evidence type="ECO:0000256" key="4">
    <source>
        <dbReference type="ARBA" id="ARBA00019232"/>
    </source>
</evidence>
<keyword evidence="8" id="KW-0472">Membrane</keyword>
<evidence type="ECO:0000256" key="6">
    <source>
        <dbReference type="ARBA" id="ARBA00029906"/>
    </source>
</evidence>
<dbReference type="AlphaFoldDB" id="A0A4V2SEY7"/>
<comment type="similarity">
    <text evidence="2">Belongs to the peptidase S26 family.</text>
</comment>
<dbReference type="Proteomes" id="UP000295600">
    <property type="component" value="Unassembled WGS sequence"/>
</dbReference>
<dbReference type="GO" id="GO:0009003">
    <property type="term" value="F:signal peptidase activity"/>
    <property type="evidence" value="ECO:0007669"/>
    <property type="project" value="UniProtKB-EC"/>
</dbReference>
<dbReference type="PRINTS" id="PR00727">
    <property type="entry name" value="LEADERPTASE"/>
</dbReference>
<organism evidence="10 11">
    <name type="scientific">Prevotella heparinolytica</name>
    <dbReference type="NCBI Taxonomy" id="28113"/>
    <lineage>
        <taxon>Bacteria</taxon>
        <taxon>Pseudomonadati</taxon>
        <taxon>Bacteroidota</taxon>
        <taxon>Bacteroidia</taxon>
        <taxon>Bacteroidales</taxon>
        <taxon>Bacteroidaceae</taxon>
        <taxon>Bacteroides</taxon>
    </lineage>
</organism>
<feature type="transmembrane region" description="Helical" evidence="8">
    <location>
        <begin position="63"/>
        <end position="85"/>
    </location>
</feature>
<evidence type="ECO:0000313" key="10">
    <source>
        <dbReference type="EMBL" id="TCO94394.1"/>
    </source>
</evidence>
<evidence type="ECO:0000313" key="11">
    <source>
        <dbReference type="Proteomes" id="UP000295600"/>
    </source>
</evidence>
<feature type="transmembrane region" description="Helical" evidence="8">
    <location>
        <begin position="12"/>
        <end position="43"/>
    </location>
</feature>
<dbReference type="CDD" id="cd06530">
    <property type="entry name" value="S26_SPase_I"/>
    <property type="match status" value="1"/>
</dbReference>
<dbReference type="GO" id="GO:0016020">
    <property type="term" value="C:membrane"/>
    <property type="evidence" value="ECO:0007669"/>
    <property type="project" value="InterPro"/>
</dbReference>
<reference evidence="10 11" key="1">
    <citation type="submission" date="2019-03" db="EMBL/GenBank/DDBJ databases">
        <title>Genomic Encyclopedia of Type Strains, Phase IV (KMG-IV): sequencing the most valuable type-strain genomes for metagenomic binning, comparative biology and taxonomic classification.</title>
        <authorList>
            <person name="Goeker M."/>
        </authorList>
    </citation>
    <scope>NUCLEOTIDE SEQUENCE [LARGE SCALE GENOMIC DNA]</scope>
    <source>
        <strain evidence="10 11">DSM 23917</strain>
    </source>
</reference>
<dbReference type="GO" id="GO:0004252">
    <property type="term" value="F:serine-type endopeptidase activity"/>
    <property type="evidence" value="ECO:0007669"/>
    <property type="project" value="InterPro"/>
</dbReference>
<feature type="domain" description="Peptidase S26" evidence="9">
    <location>
        <begin position="434"/>
        <end position="469"/>
    </location>
</feature>
<feature type="active site" evidence="7">
    <location>
        <position position="94"/>
    </location>
</feature>
<dbReference type="Pfam" id="PF10502">
    <property type="entry name" value="Peptidase_S26"/>
    <property type="match status" value="3"/>
</dbReference>
<dbReference type="InterPro" id="IPR036286">
    <property type="entry name" value="LexA/Signal_pep-like_sf"/>
</dbReference>
<proteinExistence type="inferred from homology"/>
<dbReference type="EC" id="3.4.21.89" evidence="3"/>
<dbReference type="RefSeq" id="WP_131925700.1">
    <property type="nucleotide sequence ID" value="NZ_SLXB01000005.1"/>
</dbReference>
<feature type="domain" description="Peptidase S26" evidence="9">
    <location>
        <begin position="64"/>
        <end position="169"/>
    </location>
</feature>
<comment type="catalytic activity">
    <reaction evidence="1">
        <text>Cleavage of hydrophobic, N-terminal signal or leader sequences from secreted and periplasmic proteins.</text>
        <dbReference type="EC" id="3.4.21.89"/>
    </reaction>
</comment>
<dbReference type="InterPro" id="IPR019758">
    <property type="entry name" value="Pept_S26A_signal_pept_1_CS"/>
</dbReference>
<keyword evidence="8" id="KW-0812">Transmembrane</keyword>
<keyword evidence="5" id="KW-0378">Hydrolase</keyword>
<evidence type="ECO:0000256" key="3">
    <source>
        <dbReference type="ARBA" id="ARBA00013208"/>
    </source>
</evidence>
<name>A0A4V2SEY7_9BACE</name>
<comment type="caution">
    <text evidence="10">The sequence shown here is derived from an EMBL/GenBank/DDBJ whole genome shotgun (WGS) entry which is preliminary data.</text>
</comment>
<dbReference type="InterPro" id="IPR000223">
    <property type="entry name" value="Pept_S26A_signal_pept_1"/>
</dbReference>
<feature type="active site" evidence="7">
    <location>
        <position position="244"/>
    </location>
</feature>
<keyword evidence="8" id="KW-1133">Transmembrane helix</keyword>
<dbReference type="PROSITE" id="PS00761">
    <property type="entry name" value="SPASE_I_3"/>
    <property type="match status" value="1"/>
</dbReference>
<evidence type="ECO:0000256" key="5">
    <source>
        <dbReference type="ARBA" id="ARBA00022801"/>
    </source>
</evidence>
<dbReference type="GO" id="GO:0006465">
    <property type="term" value="P:signal peptide processing"/>
    <property type="evidence" value="ECO:0007669"/>
    <property type="project" value="InterPro"/>
</dbReference>
<dbReference type="InterPro" id="IPR019533">
    <property type="entry name" value="Peptidase_S26"/>
</dbReference>
<dbReference type="Gene3D" id="2.10.109.10">
    <property type="entry name" value="Umud Fragment, subunit A"/>
    <property type="match status" value="2"/>
</dbReference>
<sequence length="496" mass="58053">MRKATRAQWIKFAIAALLYLLFLVWVRSWWGLIVLPFIFDVYISKKISWGWWKKVRNPAVRSVMSWVDAIVFALVAVYFVNIYVFQNYQIPSSSLEKSLLVGDFLYVSKMSYGPRVPNTPLSMPLAQHTLPILNCKSYIEWPQWKYKRVSGFGRVQRNDIVVFNFPAGDTVATNFQQTDFYSLAYEEGKRIYPNKVNMDSLTQDRQRTVYELYYNAGRNLIRSNPQMYGDIVVRPVDRRENYVKRCIGLPGDTLQIKGGQVYINGTPAVNPQEMQFNYFVQTTGPYIPEEMFIELGISKDDRMLMSSDLNWEEGLLDMRLDRRDAQGRLTPVYHLPLTRKMYDTLSGNKKLVSRIVKEPDLYSGQMYPLNLHTGWTRDDYGPVWIPANGATVRLTANLPLYERCITAYEGNRLELKPDGIYINGRKTDTYTFKMDYYWMMGDNRHNSADSRYWGFVPEDHVVGKPIVVWLSLDKDRGWLDGKIRWNRIFKWVDNIK</sequence>
<evidence type="ECO:0000259" key="9">
    <source>
        <dbReference type="Pfam" id="PF10502"/>
    </source>
</evidence>
<dbReference type="SUPFAM" id="SSF51306">
    <property type="entry name" value="LexA/Signal peptidase"/>
    <property type="match status" value="2"/>
</dbReference>
<dbReference type="CDD" id="cd06462">
    <property type="entry name" value="Peptidase_S24_S26"/>
    <property type="match status" value="1"/>
</dbReference>
<dbReference type="PANTHER" id="PTHR43390">
    <property type="entry name" value="SIGNAL PEPTIDASE I"/>
    <property type="match status" value="1"/>
</dbReference>
<protein>
    <recommendedName>
        <fullName evidence="4">Signal peptidase I</fullName>
        <ecNumber evidence="3">3.4.21.89</ecNumber>
    </recommendedName>
    <alternativeName>
        <fullName evidence="6">Leader peptidase I</fullName>
    </alternativeName>
</protein>
<evidence type="ECO:0000256" key="2">
    <source>
        <dbReference type="ARBA" id="ARBA00009370"/>
    </source>
</evidence>
<evidence type="ECO:0000256" key="8">
    <source>
        <dbReference type="SAM" id="Phobius"/>
    </source>
</evidence>
<accession>A0A4V2SEY7</accession>
<gene>
    <name evidence="10" type="ORF">EV202_10593</name>
</gene>
<evidence type="ECO:0000256" key="1">
    <source>
        <dbReference type="ARBA" id="ARBA00000677"/>
    </source>
</evidence>
<dbReference type="EMBL" id="SLXB01000005">
    <property type="protein sequence ID" value="TCO94394.1"/>
    <property type="molecule type" value="Genomic_DNA"/>
</dbReference>